<sequence>MEMVVRAYLESSSKYAKREIENLRGVGRHQNIIQSAWSEFQGKRYYVVLELFDANLFDFIRTEDLQNKIKIKVEAVLDGVSQGLAALHHRRIALTNLKPTNILLSRGNRNAKVVVSDLGHSVKQNSETGTLYDKDLEKFVKVVQFCLTDPGKTAQDWEEFTKFINRHPYFWSDDLKLDYIEAVSEKFKTLKLPNDPECILIEMDSIDVIGRSFKTKMCSVIASEVSTYNAWEVYEVLRLMRNFKAHYYEASIAVSQVFYPEPIKILEYFEGRFPKLLTYVFKATQHLGHTPGFGKFFPGEISLHTLANRPPSGRRPPSKNHPLGVFRSSGQAILCCPRAVRDKLFRLHPDEGSPRKNQDQSGRSSGWGVTKLGTAALLPNHTQQDWDEYKKTAKSWDVEVANKESFHFLAEHLIARSTDPHVPKIPARFINRYPYFWSDDLKLDYIQAVSEKFKKLNFFKDPEHLLLQMDEQHVIRADFKAKLCKFMTLEFASYKTGQVYEVLRLMRNFNAHYYETSTAVSKVFSSEPIKIFEYFEGRFPKLLTHVFKATQHLGHTPGFGKFYPGEISLHTSKLNIMPEME</sequence>
<dbReference type="Pfam" id="PF00069">
    <property type="entry name" value="Pkinase"/>
    <property type="match status" value="1"/>
</dbReference>
<dbReference type="InterPro" id="IPR045133">
    <property type="entry name" value="IRE1/2-like"/>
</dbReference>
<dbReference type="PANTHER" id="PTHR13954:SF6">
    <property type="entry name" value="NON-SPECIFIC SERINE_THREONINE PROTEIN KINASE"/>
    <property type="match status" value="1"/>
</dbReference>
<dbReference type="GO" id="GO:0006397">
    <property type="term" value="P:mRNA processing"/>
    <property type="evidence" value="ECO:0007669"/>
    <property type="project" value="InterPro"/>
</dbReference>
<dbReference type="PROSITE" id="PS50011">
    <property type="entry name" value="PROTEIN_KINASE_DOM"/>
    <property type="match status" value="1"/>
</dbReference>
<dbReference type="GO" id="GO:0005524">
    <property type="term" value="F:ATP binding"/>
    <property type="evidence" value="ECO:0007669"/>
    <property type="project" value="UniProtKB-KW"/>
</dbReference>
<evidence type="ECO:0000256" key="1">
    <source>
        <dbReference type="ARBA" id="ARBA00022729"/>
    </source>
</evidence>
<evidence type="ECO:0000256" key="4">
    <source>
        <dbReference type="SAM" id="MobiDB-lite"/>
    </source>
</evidence>
<dbReference type="EMBL" id="PDUG01000002">
    <property type="protein sequence ID" value="PIC44334.1"/>
    <property type="molecule type" value="Genomic_DNA"/>
</dbReference>
<dbReference type="InterPro" id="IPR011009">
    <property type="entry name" value="Kinase-like_dom_sf"/>
</dbReference>
<accession>A0A2G5UXS0</accession>
<dbReference type="AlphaFoldDB" id="A0A2G5UXS0"/>
<dbReference type="GO" id="GO:1990604">
    <property type="term" value="C:IRE1-TRAF2-ASK1 complex"/>
    <property type="evidence" value="ECO:0007669"/>
    <property type="project" value="TreeGrafter"/>
</dbReference>
<dbReference type="PANTHER" id="PTHR13954">
    <property type="entry name" value="IRE1-RELATED"/>
    <property type="match status" value="1"/>
</dbReference>
<gene>
    <name evidence="7" type="primary">Cnig_chr_II.g4733</name>
    <name evidence="7" type="ORF">B9Z55_004733</name>
</gene>
<dbReference type="GO" id="GO:0004674">
    <property type="term" value="F:protein serine/threonine kinase activity"/>
    <property type="evidence" value="ECO:0007669"/>
    <property type="project" value="InterPro"/>
</dbReference>
<feature type="compositionally biased region" description="Basic and acidic residues" evidence="4">
    <location>
        <begin position="347"/>
        <end position="358"/>
    </location>
</feature>
<dbReference type="GO" id="GO:0070059">
    <property type="term" value="P:intrinsic apoptotic signaling pathway in response to endoplasmic reticulum stress"/>
    <property type="evidence" value="ECO:0007669"/>
    <property type="project" value="TreeGrafter"/>
</dbReference>
<dbReference type="Gene3D" id="1.10.510.10">
    <property type="entry name" value="Transferase(Phosphotransferase) domain 1"/>
    <property type="match status" value="1"/>
</dbReference>
<dbReference type="GO" id="GO:0036498">
    <property type="term" value="P:IRE1-mediated unfolded protein response"/>
    <property type="evidence" value="ECO:0007669"/>
    <property type="project" value="TreeGrafter"/>
</dbReference>
<feature type="domain" description="KEN" evidence="6">
    <location>
        <begin position="439"/>
        <end position="565"/>
    </location>
</feature>
<evidence type="ECO:0000256" key="2">
    <source>
        <dbReference type="ARBA" id="ARBA00022741"/>
    </source>
</evidence>
<dbReference type="Gene3D" id="1.20.1440.180">
    <property type="entry name" value="KEN domain"/>
    <property type="match status" value="2"/>
</dbReference>
<evidence type="ECO:0000256" key="3">
    <source>
        <dbReference type="ARBA" id="ARBA00022840"/>
    </source>
</evidence>
<reference evidence="8" key="1">
    <citation type="submission" date="2017-10" db="EMBL/GenBank/DDBJ databases">
        <title>Rapid genome shrinkage in a self-fertile nematode reveals novel sperm competition proteins.</title>
        <authorList>
            <person name="Yin D."/>
            <person name="Schwarz E.M."/>
            <person name="Thomas C.G."/>
            <person name="Felde R.L."/>
            <person name="Korf I.F."/>
            <person name="Cutter A.D."/>
            <person name="Schartner C.M."/>
            <person name="Ralston E.J."/>
            <person name="Meyer B.J."/>
            <person name="Haag E.S."/>
        </authorList>
    </citation>
    <scope>NUCLEOTIDE SEQUENCE [LARGE SCALE GENOMIC DNA]</scope>
    <source>
        <strain evidence="8">JU1422</strain>
    </source>
</reference>
<comment type="caution">
    <text evidence="7">The sequence shown here is derived from an EMBL/GenBank/DDBJ whole genome shotgun (WGS) entry which is preliminary data.</text>
</comment>
<dbReference type="PROSITE" id="PS51392">
    <property type="entry name" value="KEN"/>
    <property type="match status" value="2"/>
</dbReference>
<feature type="region of interest" description="Disordered" evidence="4">
    <location>
        <begin position="347"/>
        <end position="366"/>
    </location>
</feature>
<dbReference type="GO" id="GO:0004521">
    <property type="term" value="F:RNA endonuclease activity"/>
    <property type="evidence" value="ECO:0007669"/>
    <property type="project" value="InterPro"/>
</dbReference>
<dbReference type="Proteomes" id="UP000230233">
    <property type="component" value="Chromosome II"/>
</dbReference>
<evidence type="ECO:0000313" key="7">
    <source>
        <dbReference type="EMBL" id="PIC44334.1"/>
    </source>
</evidence>
<keyword evidence="3" id="KW-0067">ATP-binding</keyword>
<dbReference type="InterPro" id="IPR010513">
    <property type="entry name" value="KEN_dom"/>
</dbReference>
<keyword evidence="2" id="KW-0547">Nucleotide-binding</keyword>
<dbReference type="InterPro" id="IPR038357">
    <property type="entry name" value="KEN_sf"/>
</dbReference>
<name>A0A2G5UXS0_9PELO</name>
<keyword evidence="1" id="KW-0732">Signal</keyword>
<evidence type="ECO:0000259" key="5">
    <source>
        <dbReference type="PROSITE" id="PS50011"/>
    </source>
</evidence>
<evidence type="ECO:0000313" key="8">
    <source>
        <dbReference type="Proteomes" id="UP000230233"/>
    </source>
</evidence>
<dbReference type="GO" id="GO:0051082">
    <property type="term" value="F:unfolded protein binding"/>
    <property type="evidence" value="ECO:0007669"/>
    <property type="project" value="TreeGrafter"/>
</dbReference>
<dbReference type="SUPFAM" id="SSF56112">
    <property type="entry name" value="Protein kinase-like (PK-like)"/>
    <property type="match status" value="1"/>
</dbReference>
<organism evidence="7 8">
    <name type="scientific">Caenorhabditis nigoni</name>
    <dbReference type="NCBI Taxonomy" id="1611254"/>
    <lineage>
        <taxon>Eukaryota</taxon>
        <taxon>Metazoa</taxon>
        <taxon>Ecdysozoa</taxon>
        <taxon>Nematoda</taxon>
        <taxon>Chromadorea</taxon>
        <taxon>Rhabditida</taxon>
        <taxon>Rhabditina</taxon>
        <taxon>Rhabditomorpha</taxon>
        <taxon>Rhabditoidea</taxon>
        <taxon>Rhabditidae</taxon>
        <taxon>Peloderinae</taxon>
        <taxon>Caenorhabditis</taxon>
    </lineage>
</organism>
<feature type="domain" description="KEN" evidence="6">
    <location>
        <begin position="173"/>
        <end position="299"/>
    </location>
</feature>
<dbReference type="OrthoDB" id="63989at2759"/>
<dbReference type="InterPro" id="IPR000719">
    <property type="entry name" value="Prot_kinase_dom"/>
</dbReference>
<evidence type="ECO:0008006" key="9">
    <source>
        <dbReference type="Google" id="ProtNLM"/>
    </source>
</evidence>
<dbReference type="STRING" id="1611254.A0A2G5UXS0"/>
<keyword evidence="8" id="KW-1185">Reference proteome</keyword>
<evidence type="ECO:0000259" key="6">
    <source>
        <dbReference type="PROSITE" id="PS51392"/>
    </source>
</evidence>
<proteinExistence type="predicted"/>
<dbReference type="Pfam" id="PF06479">
    <property type="entry name" value="Ribonuc_2-5A"/>
    <property type="match status" value="2"/>
</dbReference>
<protein>
    <recommendedName>
        <fullName evidence="9">Protein kinase domain-containing protein</fullName>
    </recommendedName>
</protein>
<feature type="domain" description="Protein kinase" evidence="5">
    <location>
        <begin position="1"/>
        <end position="269"/>
    </location>
</feature>